<accession>A0A7H2BFD1</accession>
<evidence type="ECO:0000259" key="3">
    <source>
        <dbReference type="Pfam" id="PF04069"/>
    </source>
</evidence>
<evidence type="ECO:0000256" key="1">
    <source>
        <dbReference type="SAM" id="MobiDB-lite"/>
    </source>
</evidence>
<reference evidence="4 5" key="1">
    <citation type="submission" date="2020-09" db="EMBL/GenBank/DDBJ databases">
        <title>Investigation of environmental microbes.</title>
        <authorList>
            <person name="Ou Y."/>
            <person name="Kang Q."/>
        </authorList>
    </citation>
    <scope>NUCLEOTIDE SEQUENCE [LARGE SCALE GENOMIC DNA]</scope>
    <source>
        <strain evidence="4 5">KJZ-14</strain>
    </source>
</reference>
<sequence length="374" mass="39974">MKKMRRARVLTGSALAGLLVLSGCSQASPTIPTDPKGSDLGTITISSGISSETEIVANIYAQALERAGYTVEVTDTGDSRDDYLTAMESPRDSSGAEESTDSASASDETVVNDPTTVDITPDYSGNLLLKLTNDGEISPSDIEKERQEETESPTPEPTETLPGLTQSPTPSPTGSPLNIRGMNGNDIISTLDRVLPTGLSLLDAASAENKDALVVTRVTAARYDISTINDLAQYCGKLTFGGPESFSTRSYGLPGLAENYSCKPAKFIGEDSQQKLADNLADDTVQVADIYTSSPDIVDNKFIVLEDTQNNFIAQNIVPVVRENELPSTAKDTINTVSANLKTTDLVQLNRLTTGEHSITTQEAAKFWLDHLTE</sequence>
<dbReference type="EMBL" id="CP061539">
    <property type="protein sequence ID" value="QNV38377.1"/>
    <property type="molecule type" value="Genomic_DNA"/>
</dbReference>
<feature type="compositionally biased region" description="Low complexity" evidence="1">
    <location>
        <begin position="92"/>
        <end position="109"/>
    </location>
</feature>
<evidence type="ECO:0000313" key="5">
    <source>
        <dbReference type="Proteomes" id="UP000516404"/>
    </source>
</evidence>
<name>A0A7H2BFD1_9MICC</name>
<dbReference type="InterPro" id="IPR007210">
    <property type="entry name" value="ABC_Gly_betaine_transp_sub-bd"/>
</dbReference>
<organism evidence="4 5">
    <name type="scientific">Rothia terrae</name>
    <dbReference type="NCBI Taxonomy" id="396015"/>
    <lineage>
        <taxon>Bacteria</taxon>
        <taxon>Bacillati</taxon>
        <taxon>Actinomycetota</taxon>
        <taxon>Actinomycetes</taxon>
        <taxon>Micrococcales</taxon>
        <taxon>Micrococcaceae</taxon>
        <taxon>Rothia</taxon>
    </lineage>
</organism>
<protein>
    <recommendedName>
        <fullName evidence="3">ABC-type glycine betaine transport system substrate-binding domain-containing protein</fullName>
    </recommendedName>
</protein>
<keyword evidence="2" id="KW-0732">Signal</keyword>
<dbReference type="Pfam" id="PF04069">
    <property type="entry name" value="OpuAC"/>
    <property type="match status" value="1"/>
</dbReference>
<feature type="signal peptide" evidence="2">
    <location>
        <begin position="1"/>
        <end position="27"/>
    </location>
</feature>
<dbReference type="PROSITE" id="PS51257">
    <property type="entry name" value="PROKAR_LIPOPROTEIN"/>
    <property type="match status" value="1"/>
</dbReference>
<dbReference type="CDD" id="cd13606">
    <property type="entry name" value="PBP2_ProX_like"/>
    <property type="match status" value="1"/>
</dbReference>
<dbReference type="Gene3D" id="3.40.190.120">
    <property type="entry name" value="Osmoprotection protein (prox), domain 2"/>
    <property type="match status" value="1"/>
</dbReference>
<gene>
    <name evidence="4" type="ORF">IDM49_03655</name>
</gene>
<evidence type="ECO:0000256" key="2">
    <source>
        <dbReference type="SAM" id="SignalP"/>
    </source>
</evidence>
<feature type="compositionally biased region" description="Low complexity" evidence="1">
    <location>
        <begin position="157"/>
        <end position="177"/>
    </location>
</feature>
<keyword evidence="5" id="KW-1185">Reference proteome</keyword>
<dbReference type="AlphaFoldDB" id="A0A7H2BFD1"/>
<dbReference type="GO" id="GO:0022857">
    <property type="term" value="F:transmembrane transporter activity"/>
    <property type="evidence" value="ECO:0007669"/>
    <property type="project" value="InterPro"/>
</dbReference>
<evidence type="ECO:0000313" key="4">
    <source>
        <dbReference type="EMBL" id="QNV38377.1"/>
    </source>
</evidence>
<feature type="domain" description="ABC-type glycine betaine transport system substrate-binding" evidence="3">
    <location>
        <begin position="42"/>
        <end position="370"/>
    </location>
</feature>
<dbReference type="SUPFAM" id="SSF53850">
    <property type="entry name" value="Periplasmic binding protein-like II"/>
    <property type="match status" value="1"/>
</dbReference>
<dbReference type="GO" id="GO:0043190">
    <property type="term" value="C:ATP-binding cassette (ABC) transporter complex"/>
    <property type="evidence" value="ECO:0007669"/>
    <property type="project" value="InterPro"/>
</dbReference>
<dbReference type="Proteomes" id="UP000516404">
    <property type="component" value="Chromosome"/>
</dbReference>
<feature type="chain" id="PRO_5028928516" description="ABC-type glycine betaine transport system substrate-binding domain-containing protein" evidence="2">
    <location>
        <begin position="28"/>
        <end position="374"/>
    </location>
</feature>
<dbReference type="Gene3D" id="3.40.190.10">
    <property type="entry name" value="Periplasmic binding protein-like II"/>
    <property type="match status" value="1"/>
</dbReference>
<dbReference type="KEGG" id="rter:IDM49_03655"/>
<proteinExistence type="predicted"/>
<feature type="region of interest" description="Disordered" evidence="1">
    <location>
        <begin position="73"/>
        <end position="181"/>
    </location>
</feature>